<reference evidence="2" key="1">
    <citation type="submission" date="2021-03" db="EMBL/GenBank/DDBJ databases">
        <title>Microbacterium sp. nov., a novel actinobacterium isolated from cow dung.</title>
        <authorList>
            <person name="Zhang L."/>
        </authorList>
    </citation>
    <scope>NUCLEOTIDE SEQUENCE</scope>
    <source>
        <strain evidence="2">NEAU-LLB</strain>
    </source>
</reference>
<keyword evidence="1" id="KW-0732">Signal</keyword>
<evidence type="ECO:0008006" key="4">
    <source>
        <dbReference type="Google" id="ProtNLM"/>
    </source>
</evidence>
<dbReference type="RefSeq" id="WP_208503550.1">
    <property type="nucleotide sequence ID" value="NZ_JAGFOA010000004.1"/>
</dbReference>
<organism evidence="2 3">
    <name type="scientific">Microbacterium stercoris</name>
    <dbReference type="NCBI Taxonomy" id="2820289"/>
    <lineage>
        <taxon>Bacteria</taxon>
        <taxon>Bacillati</taxon>
        <taxon>Actinomycetota</taxon>
        <taxon>Actinomycetes</taxon>
        <taxon>Micrococcales</taxon>
        <taxon>Microbacteriaceae</taxon>
        <taxon>Microbacterium</taxon>
    </lineage>
</organism>
<name>A0A939TXR5_9MICO</name>
<dbReference type="Proteomes" id="UP000680132">
    <property type="component" value="Unassembled WGS sequence"/>
</dbReference>
<feature type="signal peptide" evidence="1">
    <location>
        <begin position="1"/>
        <end position="22"/>
    </location>
</feature>
<dbReference type="AlphaFoldDB" id="A0A939TXR5"/>
<protein>
    <recommendedName>
        <fullName evidence="4">Alternate-type signal peptide domain-containing protein</fullName>
    </recommendedName>
</protein>
<feature type="chain" id="PRO_5039260697" description="Alternate-type signal peptide domain-containing protein" evidence="1">
    <location>
        <begin position="23"/>
        <end position="195"/>
    </location>
</feature>
<evidence type="ECO:0000256" key="1">
    <source>
        <dbReference type="SAM" id="SignalP"/>
    </source>
</evidence>
<keyword evidence="3" id="KW-1185">Reference proteome</keyword>
<sequence length="195" mass="20093">MAVITTSAAVVAAMAGAGIAYAMWSSEDTFLGGLVTAGDLSITTGDPTWRQVTPGVSDPLSGGLETTPEFIGMPGDIVEIVQPVTTYLRGDNLVGGFDVQLRDPSALADHVRSGSVEISFRIEDADGIQVAPATGGAELGEVLPVPGLEGHDGGATASWKVVLTAELTGDYIWADAPTADLWSIGDIIVALRQVR</sequence>
<evidence type="ECO:0000313" key="2">
    <source>
        <dbReference type="EMBL" id="MBO3663932.1"/>
    </source>
</evidence>
<dbReference type="EMBL" id="JAGFOA010000004">
    <property type="protein sequence ID" value="MBO3663932.1"/>
    <property type="molecule type" value="Genomic_DNA"/>
</dbReference>
<gene>
    <name evidence="2" type="ORF">J5V96_10460</name>
</gene>
<evidence type="ECO:0000313" key="3">
    <source>
        <dbReference type="Proteomes" id="UP000680132"/>
    </source>
</evidence>
<proteinExistence type="predicted"/>
<comment type="caution">
    <text evidence="2">The sequence shown here is derived from an EMBL/GenBank/DDBJ whole genome shotgun (WGS) entry which is preliminary data.</text>
</comment>
<accession>A0A939TXR5</accession>